<comment type="caution">
    <text evidence="2">The sequence shown here is derived from an EMBL/GenBank/DDBJ whole genome shotgun (WGS) entry which is preliminary data.</text>
</comment>
<dbReference type="AlphaFoldDB" id="A0A9P6DYJ2"/>
<keyword evidence="3" id="KW-1185">Reference proteome</keyword>
<name>A0A9P6DYJ2_9AGAM</name>
<evidence type="ECO:0000256" key="1">
    <source>
        <dbReference type="SAM" id="SignalP"/>
    </source>
</evidence>
<accession>A0A9P6DYJ2</accession>
<keyword evidence="1" id="KW-0732">Signal</keyword>
<feature type="chain" id="PRO_5040422006" description="Secreted protein" evidence="1">
    <location>
        <begin position="24"/>
        <end position="198"/>
    </location>
</feature>
<evidence type="ECO:0000313" key="3">
    <source>
        <dbReference type="Proteomes" id="UP000886523"/>
    </source>
</evidence>
<sequence>MACGSFIPLRLLLLWTAIRSGRAWLRGVNTRTACIVAWWRKMMVLILVPTPSDDEHHLQYPVPLSLFIIFDPLFYSCSTIFDSALCDTRLYTGDGIPLFSTQESPPSSPKDWPLSFFARLHDQWLVRYDPPPHLQLIYSCKAVRSSIQIFFDRAFIFKCSSSLWVCIVMFSRWLRTIRLFVWLPIQCARYFVCIIVRS</sequence>
<reference evidence="2" key="1">
    <citation type="journal article" date="2020" name="Nat. Commun.">
        <title>Large-scale genome sequencing of mycorrhizal fungi provides insights into the early evolution of symbiotic traits.</title>
        <authorList>
            <person name="Miyauchi S."/>
            <person name="Kiss E."/>
            <person name="Kuo A."/>
            <person name="Drula E."/>
            <person name="Kohler A."/>
            <person name="Sanchez-Garcia M."/>
            <person name="Morin E."/>
            <person name="Andreopoulos B."/>
            <person name="Barry K.W."/>
            <person name="Bonito G."/>
            <person name="Buee M."/>
            <person name="Carver A."/>
            <person name="Chen C."/>
            <person name="Cichocki N."/>
            <person name="Clum A."/>
            <person name="Culley D."/>
            <person name="Crous P.W."/>
            <person name="Fauchery L."/>
            <person name="Girlanda M."/>
            <person name="Hayes R.D."/>
            <person name="Keri Z."/>
            <person name="LaButti K."/>
            <person name="Lipzen A."/>
            <person name="Lombard V."/>
            <person name="Magnuson J."/>
            <person name="Maillard F."/>
            <person name="Murat C."/>
            <person name="Nolan M."/>
            <person name="Ohm R.A."/>
            <person name="Pangilinan J."/>
            <person name="Pereira M.F."/>
            <person name="Perotto S."/>
            <person name="Peter M."/>
            <person name="Pfister S."/>
            <person name="Riley R."/>
            <person name="Sitrit Y."/>
            <person name="Stielow J.B."/>
            <person name="Szollosi G."/>
            <person name="Zifcakova L."/>
            <person name="Stursova M."/>
            <person name="Spatafora J.W."/>
            <person name="Tedersoo L."/>
            <person name="Vaario L.M."/>
            <person name="Yamada A."/>
            <person name="Yan M."/>
            <person name="Wang P."/>
            <person name="Xu J."/>
            <person name="Bruns T."/>
            <person name="Baldrian P."/>
            <person name="Vilgalys R."/>
            <person name="Dunand C."/>
            <person name="Henrissat B."/>
            <person name="Grigoriev I.V."/>
            <person name="Hibbett D."/>
            <person name="Nagy L.G."/>
            <person name="Martin F.M."/>
        </authorList>
    </citation>
    <scope>NUCLEOTIDE SEQUENCE</scope>
    <source>
        <strain evidence="2">UP504</strain>
    </source>
</reference>
<evidence type="ECO:0008006" key="4">
    <source>
        <dbReference type="Google" id="ProtNLM"/>
    </source>
</evidence>
<organism evidence="2 3">
    <name type="scientific">Hydnum rufescens UP504</name>
    <dbReference type="NCBI Taxonomy" id="1448309"/>
    <lineage>
        <taxon>Eukaryota</taxon>
        <taxon>Fungi</taxon>
        <taxon>Dikarya</taxon>
        <taxon>Basidiomycota</taxon>
        <taxon>Agaricomycotina</taxon>
        <taxon>Agaricomycetes</taxon>
        <taxon>Cantharellales</taxon>
        <taxon>Hydnaceae</taxon>
        <taxon>Hydnum</taxon>
    </lineage>
</organism>
<feature type="signal peptide" evidence="1">
    <location>
        <begin position="1"/>
        <end position="23"/>
    </location>
</feature>
<proteinExistence type="predicted"/>
<evidence type="ECO:0000313" key="2">
    <source>
        <dbReference type="EMBL" id="KAF9518527.1"/>
    </source>
</evidence>
<dbReference type="Proteomes" id="UP000886523">
    <property type="component" value="Unassembled WGS sequence"/>
</dbReference>
<dbReference type="EMBL" id="MU128924">
    <property type="protein sequence ID" value="KAF9518527.1"/>
    <property type="molecule type" value="Genomic_DNA"/>
</dbReference>
<gene>
    <name evidence="2" type="ORF">BS47DRAFT_260802</name>
</gene>
<protein>
    <recommendedName>
        <fullName evidence="4">Secreted protein</fullName>
    </recommendedName>
</protein>